<sequence>MTGNFTIPLRGHGITCADANGKAVCVRHPAATAAKAADRACRCAAAETGKAGFAAAKRQASPLGLAAVTSYKK</sequence>
<proteinExistence type="predicted"/>
<evidence type="ECO:0000313" key="1">
    <source>
        <dbReference type="EMBL" id="OUP68019.1"/>
    </source>
</evidence>
<organism evidence="1 3">
    <name type="scientific">Anaerotruncus colihominis</name>
    <dbReference type="NCBI Taxonomy" id="169435"/>
    <lineage>
        <taxon>Bacteria</taxon>
        <taxon>Bacillati</taxon>
        <taxon>Bacillota</taxon>
        <taxon>Clostridia</taxon>
        <taxon>Eubacteriales</taxon>
        <taxon>Oscillospiraceae</taxon>
        <taxon>Anaerotruncus</taxon>
    </lineage>
</organism>
<accession>A0A1Y4MIT5</accession>
<evidence type="ECO:0000313" key="4">
    <source>
        <dbReference type="Proteomes" id="UP000260828"/>
    </source>
</evidence>
<dbReference type="Proteomes" id="UP000260828">
    <property type="component" value="Unassembled WGS sequence"/>
</dbReference>
<dbReference type="EMBL" id="QVME01000009">
    <property type="protein sequence ID" value="RGE66114.1"/>
    <property type="molecule type" value="Genomic_DNA"/>
</dbReference>
<name>A0A1Y4MIT5_9FIRM</name>
<dbReference type="EMBL" id="NFKP01000023">
    <property type="protein sequence ID" value="OUP68019.1"/>
    <property type="molecule type" value="Genomic_DNA"/>
</dbReference>
<evidence type="ECO:0000313" key="3">
    <source>
        <dbReference type="Proteomes" id="UP000196386"/>
    </source>
</evidence>
<evidence type="ECO:0000313" key="2">
    <source>
        <dbReference type="EMBL" id="RGE66114.1"/>
    </source>
</evidence>
<dbReference type="Proteomes" id="UP000196386">
    <property type="component" value="Unassembled WGS sequence"/>
</dbReference>
<comment type="caution">
    <text evidence="1">The sequence shown here is derived from an EMBL/GenBank/DDBJ whole genome shotgun (WGS) entry which is preliminary data.</text>
</comment>
<reference evidence="3" key="1">
    <citation type="submission" date="2017-04" db="EMBL/GenBank/DDBJ databases">
        <title>Function of individual gut microbiota members based on whole genome sequencing of pure cultures obtained from chicken caecum.</title>
        <authorList>
            <person name="Medvecky M."/>
            <person name="Cejkova D."/>
            <person name="Polansky O."/>
            <person name="Karasova D."/>
            <person name="Kubasova T."/>
            <person name="Cizek A."/>
            <person name="Rychlik I."/>
        </authorList>
    </citation>
    <scope>NUCLEOTIDE SEQUENCE [LARGE SCALE GENOMIC DNA]</scope>
    <source>
        <strain evidence="3">An175</strain>
    </source>
</reference>
<reference evidence="2 4" key="3">
    <citation type="submission" date="2018-08" db="EMBL/GenBank/DDBJ databases">
        <title>A genome reference for cultivated species of the human gut microbiota.</title>
        <authorList>
            <person name="Zou Y."/>
            <person name="Xue W."/>
            <person name="Luo G."/>
        </authorList>
    </citation>
    <scope>NUCLEOTIDE SEQUENCE [LARGE SCALE GENOMIC DNA]</scope>
    <source>
        <strain evidence="2 4">TF05-12AC</strain>
    </source>
</reference>
<gene>
    <name evidence="1" type="ORF">B5F11_15550</name>
    <name evidence="2" type="ORF">DXC40_14425</name>
</gene>
<dbReference type="AlphaFoldDB" id="A0A1Y4MIT5"/>
<reference evidence="1" key="2">
    <citation type="journal article" date="2018" name="BMC Genomics">
        <title>Whole genome sequencing and function prediction of 133 gut anaerobes isolated from chicken caecum in pure cultures.</title>
        <authorList>
            <person name="Medvecky M."/>
            <person name="Cejkova D."/>
            <person name="Polansky O."/>
            <person name="Karasova D."/>
            <person name="Kubasova T."/>
            <person name="Cizek A."/>
            <person name="Rychlik I."/>
        </authorList>
    </citation>
    <scope>NUCLEOTIDE SEQUENCE</scope>
    <source>
        <strain evidence="1">An175</strain>
    </source>
</reference>
<protein>
    <submittedName>
        <fullName evidence="1">Uncharacterized protein</fullName>
    </submittedName>
</protein>